<dbReference type="Proteomes" id="UP000013456">
    <property type="component" value="Chromosome 14"/>
</dbReference>
<sequence>MRPGGPRSGPSSLPSLEAGVPRPTRRPPSLPPSWVAARPSWSSLGGWALLAGLPSPGHPKQVTLSTLSRPRFGLAHFYLRVRRGKEGKKIQRRSKSIGRKNFERVSTEAEKAQALPTFKLQQSFQENAETGLPTRTSPETRTPQPHCSSFRQKGLQLHHQEAPFLLLGSCRGCSWHSTGGDCPPPSS</sequence>
<name>F6ZRL6_MACMU</name>
<dbReference type="EMBL" id="CM001266">
    <property type="protein sequence ID" value="EHH23592.1"/>
    <property type="molecule type" value="Genomic_DNA"/>
</dbReference>
<protein>
    <submittedName>
        <fullName evidence="2">Uncharacterized protein</fullName>
    </submittedName>
</protein>
<evidence type="ECO:0000313" key="2">
    <source>
        <dbReference type="EMBL" id="EHH23592.1"/>
    </source>
</evidence>
<proteinExistence type="predicted"/>
<feature type="compositionally biased region" description="Polar residues" evidence="1">
    <location>
        <begin position="128"/>
        <end position="151"/>
    </location>
</feature>
<feature type="compositionally biased region" description="Low complexity" evidence="1">
    <location>
        <begin position="1"/>
        <end position="16"/>
    </location>
</feature>
<reference evidence="2" key="1">
    <citation type="journal article" date="2011" name="Nat. Biotechnol.">
        <title>Genome sequencing and comparison of two nonhuman primate animal models, the cynomolgus and Chinese rhesus macaques.</title>
        <authorList>
            <person name="Yan G."/>
            <person name="Zhang G."/>
            <person name="Fang X."/>
            <person name="Zhang Y."/>
            <person name="Li C."/>
            <person name="Ling F."/>
            <person name="Cooper D.N."/>
            <person name="Li Q."/>
            <person name="Li Y."/>
            <person name="van Gool A.J."/>
            <person name="Du H."/>
            <person name="Chen J."/>
            <person name="Chen R."/>
            <person name="Zhang P."/>
            <person name="Huang Z."/>
            <person name="Thompson J.R."/>
            <person name="Meng Y."/>
            <person name="Bai Y."/>
            <person name="Wang J."/>
            <person name="Zhuo M."/>
            <person name="Wang T."/>
            <person name="Huang Y."/>
            <person name="Wei L."/>
            <person name="Li J."/>
            <person name="Wang Z."/>
            <person name="Hu H."/>
            <person name="Yang P."/>
            <person name="Le L."/>
            <person name="Stenson P.D."/>
            <person name="Li B."/>
            <person name="Liu X."/>
            <person name="Ball E.V."/>
            <person name="An N."/>
            <person name="Huang Q."/>
            <person name="Zhang Y."/>
            <person name="Fan W."/>
            <person name="Zhang X."/>
            <person name="Li Y."/>
            <person name="Wang W."/>
            <person name="Katze M.G."/>
            <person name="Su B."/>
            <person name="Nielsen R."/>
            <person name="Yang H."/>
            <person name="Wang J."/>
            <person name="Wang X."/>
            <person name="Wang J."/>
        </authorList>
    </citation>
    <scope>NUCLEOTIDE SEQUENCE [LARGE SCALE GENOMIC DNA]</scope>
    <source>
        <strain evidence="2">CR-5</strain>
    </source>
</reference>
<gene>
    <name evidence="2" type="ORF">EGK_07082</name>
</gene>
<organism evidence="2">
    <name type="scientific">Macaca mulatta</name>
    <name type="common">Rhesus macaque</name>
    <dbReference type="NCBI Taxonomy" id="9544"/>
    <lineage>
        <taxon>Eukaryota</taxon>
        <taxon>Metazoa</taxon>
        <taxon>Chordata</taxon>
        <taxon>Craniata</taxon>
        <taxon>Vertebrata</taxon>
        <taxon>Euteleostomi</taxon>
        <taxon>Mammalia</taxon>
        <taxon>Eutheria</taxon>
        <taxon>Euarchontoglires</taxon>
        <taxon>Primates</taxon>
        <taxon>Haplorrhini</taxon>
        <taxon>Catarrhini</taxon>
        <taxon>Cercopithecidae</taxon>
        <taxon>Cercopithecinae</taxon>
        <taxon>Macaca</taxon>
    </lineage>
</organism>
<feature type="region of interest" description="Disordered" evidence="1">
    <location>
        <begin position="1"/>
        <end position="35"/>
    </location>
</feature>
<accession>F6ZRL6</accession>
<evidence type="ECO:0000256" key="1">
    <source>
        <dbReference type="SAM" id="MobiDB-lite"/>
    </source>
</evidence>
<dbReference type="HOGENOM" id="CLU_1447206_0_0_1"/>
<dbReference type="AlphaFoldDB" id="F6ZRL6"/>
<feature type="region of interest" description="Disordered" evidence="1">
    <location>
        <begin position="128"/>
        <end position="152"/>
    </location>
</feature>